<dbReference type="InterPro" id="IPR020946">
    <property type="entry name" value="Flavin_mOase-like"/>
</dbReference>
<reference evidence="8" key="1">
    <citation type="submission" date="2020-11" db="EMBL/GenBank/DDBJ databases">
        <title>Complete genome sequence of a novel pathogenic Methylobacterium strain isolated from rice in Vietnam.</title>
        <authorList>
            <person name="Lai K."/>
            <person name="Okazaki S."/>
            <person name="Higashi K."/>
            <person name="Mori H."/>
            <person name="Toyoda A."/>
            <person name="Kurokawa K."/>
        </authorList>
    </citation>
    <scope>NUCLEOTIDE SEQUENCE</scope>
    <source>
        <strain evidence="8">VL1</strain>
    </source>
</reference>
<dbReference type="Proteomes" id="UP000663508">
    <property type="component" value="Chromosome"/>
</dbReference>
<name>A0A8H8WZG9_9HYPH</name>
<evidence type="ECO:0000256" key="1">
    <source>
        <dbReference type="ARBA" id="ARBA00009183"/>
    </source>
</evidence>
<evidence type="ECO:0000256" key="5">
    <source>
        <dbReference type="ARBA" id="ARBA00023002"/>
    </source>
</evidence>
<dbReference type="InterPro" id="IPR050346">
    <property type="entry name" value="FMO-like"/>
</dbReference>
<evidence type="ECO:0000313" key="9">
    <source>
        <dbReference type="Proteomes" id="UP000663508"/>
    </source>
</evidence>
<evidence type="ECO:0000256" key="6">
    <source>
        <dbReference type="ARBA" id="ARBA00034528"/>
    </source>
</evidence>
<evidence type="ECO:0000256" key="7">
    <source>
        <dbReference type="ARBA" id="ARBA00035159"/>
    </source>
</evidence>
<dbReference type="PANTHER" id="PTHR23023">
    <property type="entry name" value="DIMETHYLANILINE MONOOXYGENASE"/>
    <property type="match status" value="1"/>
</dbReference>
<dbReference type="EMBL" id="AP024145">
    <property type="protein sequence ID" value="BCM86964.1"/>
    <property type="molecule type" value="Genomic_DNA"/>
</dbReference>
<evidence type="ECO:0000256" key="3">
    <source>
        <dbReference type="ARBA" id="ARBA00022827"/>
    </source>
</evidence>
<dbReference type="GO" id="GO:0050660">
    <property type="term" value="F:flavin adenine dinucleotide binding"/>
    <property type="evidence" value="ECO:0007669"/>
    <property type="project" value="InterPro"/>
</dbReference>
<protein>
    <recommendedName>
        <fullName evidence="7">Trimethylamine monooxygenase</fullName>
        <ecNumber evidence="6">1.14.13.148</ecNumber>
    </recommendedName>
</protein>
<dbReference type="EC" id="1.14.13.148" evidence="6"/>
<dbReference type="SUPFAM" id="SSF51905">
    <property type="entry name" value="FAD/NAD(P)-binding domain"/>
    <property type="match status" value="1"/>
</dbReference>
<evidence type="ECO:0000256" key="2">
    <source>
        <dbReference type="ARBA" id="ARBA00022630"/>
    </source>
</evidence>
<dbReference type="PRINTS" id="PR00370">
    <property type="entry name" value="FMOXYGENASE"/>
</dbReference>
<dbReference type="GO" id="GO:0050661">
    <property type="term" value="F:NADP binding"/>
    <property type="evidence" value="ECO:0007669"/>
    <property type="project" value="InterPro"/>
</dbReference>
<sequence length="220" mass="23413">MVTQAEVCVIGAGLSGLSAAKAFREHGHRVTLLESGPDLGGVWEPSRSHPDVGTQTPKDIYAFSALPMPADYPEWPSGAQVFAYLRAYAERFGLVPLIRTGEAVTGLTKRAGRGDVTTTGADAAASTQAYDFAAFCTGQFSHENKPVHPGAEGFEASGGRILHSSERTDAESVRGRRMRRSAACEVDFLSPGAVPGAWACPVQVREGRTAIPERNEARRA</sequence>
<dbReference type="GO" id="GO:0034899">
    <property type="term" value="F:trimethylamine monooxygenase activity"/>
    <property type="evidence" value="ECO:0007669"/>
    <property type="project" value="UniProtKB-EC"/>
</dbReference>
<keyword evidence="4" id="KW-0521">NADP</keyword>
<dbReference type="AlphaFoldDB" id="A0A8H8WZG9"/>
<dbReference type="RefSeq" id="WP_244748735.1">
    <property type="nucleotide sequence ID" value="NZ_AP024145.1"/>
</dbReference>
<dbReference type="Pfam" id="PF00743">
    <property type="entry name" value="FMO-like"/>
    <property type="match status" value="1"/>
</dbReference>
<gene>
    <name evidence="8" type="ORF">mvi_54250</name>
</gene>
<comment type="similarity">
    <text evidence="1">Belongs to the FMO family.</text>
</comment>
<evidence type="ECO:0000313" key="8">
    <source>
        <dbReference type="EMBL" id="BCM86964.1"/>
    </source>
</evidence>
<dbReference type="InterPro" id="IPR036188">
    <property type="entry name" value="FAD/NAD-bd_sf"/>
</dbReference>
<dbReference type="Gene3D" id="3.50.50.60">
    <property type="entry name" value="FAD/NAD(P)-binding domain"/>
    <property type="match status" value="1"/>
</dbReference>
<keyword evidence="2" id="KW-0285">Flavoprotein</keyword>
<organism evidence="8 9">
    <name type="scientific">Methylobacterium indicum</name>
    <dbReference type="NCBI Taxonomy" id="1775910"/>
    <lineage>
        <taxon>Bacteria</taxon>
        <taxon>Pseudomonadati</taxon>
        <taxon>Pseudomonadota</taxon>
        <taxon>Alphaproteobacteria</taxon>
        <taxon>Hyphomicrobiales</taxon>
        <taxon>Methylobacteriaceae</taxon>
        <taxon>Methylobacterium</taxon>
    </lineage>
</organism>
<keyword evidence="3" id="KW-0274">FAD</keyword>
<dbReference type="GO" id="GO:0004499">
    <property type="term" value="F:N,N-dimethylaniline monooxygenase activity"/>
    <property type="evidence" value="ECO:0007669"/>
    <property type="project" value="InterPro"/>
</dbReference>
<proteinExistence type="inferred from homology"/>
<dbReference type="KEGG" id="mind:mvi_54250"/>
<accession>A0A8H8WZG9</accession>
<dbReference type="InterPro" id="IPR000960">
    <property type="entry name" value="Flavin_mOase"/>
</dbReference>
<keyword evidence="5" id="KW-0560">Oxidoreductase</keyword>
<evidence type="ECO:0000256" key="4">
    <source>
        <dbReference type="ARBA" id="ARBA00022857"/>
    </source>
</evidence>